<dbReference type="Proteomes" id="UP000278351">
    <property type="component" value="Unassembled WGS sequence"/>
</dbReference>
<dbReference type="PANTHER" id="PTHR30069">
    <property type="entry name" value="TONB-DEPENDENT OUTER MEMBRANE RECEPTOR"/>
    <property type="match status" value="1"/>
</dbReference>
<gene>
    <name evidence="11" type="ORF">EGT74_18790</name>
</gene>
<organism evidence="11 12">
    <name type="scientific">Chitinophaga lutea</name>
    <dbReference type="NCBI Taxonomy" id="2488634"/>
    <lineage>
        <taxon>Bacteria</taxon>
        <taxon>Pseudomonadati</taxon>
        <taxon>Bacteroidota</taxon>
        <taxon>Chitinophagia</taxon>
        <taxon>Chitinophagales</taxon>
        <taxon>Chitinophagaceae</taxon>
        <taxon>Chitinophaga</taxon>
    </lineage>
</organism>
<evidence type="ECO:0000256" key="3">
    <source>
        <dbReference type="ARBA" id="ARBA00022452"/>
    </source>
</evidence>
<evidence type="ECO:0000313" key="12">
    <source>
        <dbReference type="Proteomes" id="UP000278351"/>
    </source>
</evidence>
<protein>
    <recommendedName>
        <fullName evidence="10">TonB-dependent receptor plug domain-containing protein</fullName>
    </recommendedName>
</protein>
<reference evidence="11 12" key="1">
    <citation type="submission" date="2018-11" db="EMBL/GenBank/DDBJ databases">
        <title>Chitinophaga lutea sp.nov., isolate from arsenic contaminated soil.</title>
        <authorList>
            <person name="Zong Y."/>
        </authorList>
    </citation>
    <scope>NUCLEOTIDE SEQUENCE [LARGE SCALE GENOMIC DNA]</scope>
    <source>
        <strain evidence="11 12">ZY74</strain>
    </source>
</reference>
<accession>A0A3N4PLG1</accession>
<evidence type="ECO:0000256" key="9">
    <source>
        <dbReference type="SAM" id="SignalP"/>
    </source>
</evidence>
<name>A0A3N4PLG1_9BACT</name>
<evidence type="ECO:0000256" key="7">
    <source>
        <dbReference type="ARBA" id="ARBA00023237"/>
    </source>
</evidence>
<dbReference type="InterPro" id="IPR012910">
    <property type="entry name" value="Plug_dom"/>
</dbReference>
<dbReference type="PANTHER" id="PTHR30069:SF29">
    <property type="entry name" value="HEMOGLOBIN AND HEMOGLOBIN-HAPTOGLOBIN-BINDING PROTEIN 1-RELATED"/>
    <property type="match status" value="1"/>
</dbReference>
<keyword evidence="12" id="KW-1185">Reference proteome</keyword>
<comment type="similarity">
    <text evidence="8">Belongs to the TonB-dependent receptor family.</text>
</comment>
<dbReference type="AlphaFoldDB" id="A0A3N4PLG1"/>
<proteinExistence type="inferred from homology"/>
<comment type="caution">
    <text evidence="11">The sequence shown here is derived from an EMBL/GenBank/DDBJ whole genome shotgun (WGS) entry which is preliminary data.</text>
</comment>
<dbReference type="PROSITE" id="PS52016">
    <property type="entry name" value="TONB_DEPENDENT_REC_3"/>
    <property type="match status" value="1"/>
</dbReference>
<dbReference type="InterPro" id="IPR008969">
    <property type="entry name" value="CarboxyPept-like_regulatory"/>
</dbReference>
<keyword evidence="6 8" id="KW-0472">Membrane</keyword>
<evidence type="ECO:0000259" key="10">
    <source>
        <dbReference type="Pfam" id="PF07715"/>
    </source>
</evidence>
<dbReference type="OrthoDB" id="9803050at2"/>
<dbReference type="Pfam" id="PF07715">
    <property type="entry name" value="Plug"/>
    <property type="match status" value="1"/>
</dbReference>
<dbReference type="Pfam" id="PF13715">
    <property type="entry name" value="CarbopepD_reg_2"/>
    <property type="match status" value="1"/>
</dbReference>
<comment type="subcellular location">
    <subcellularLocation>
        <location evidence="1 8">Cell outer membrane</location>
        <topology evidence="1 8">Multi-pass membrane protein</topology>
    </subcellularLocation>
</comment>
<evidence type="ECO:0000256" key="1">
    <source>
        <dbReference type="ARBA" id="ARBA00004571"/>
    </source>
</evidence>
<dbReference type="InterPro" id="IPR036942">
    <property type="entry name" value="Beta-barrel_TonB_sf"/>
</dbReference>
<dbReference type="GO" id="GO:0009279">
    <property type="term" value="C:cell outer membrane"/>
    <property type="evidence" value="ECO:0007669"/>
    <property type="project" value="UniProtKB-SubCell"/>
</dbReference>
<dbReference type="InterPro" id="IPR039426">
    <property type="entry name" value="TonB-dep_rcpt-like"/>
</dbReference>
<dbReference type="RefSeq" id="WP_123848058.1">
    <property type="nucleotide sequence ID" value="NZ_RPDH01000002.1"/>
</dbReference>
<evidence type="ECO:0000256" key="5">
    <source>
        <dbReference type="ARBA" id="ARBA00022729"/>
    </source>
</evidence>
<evidence type="ECO:0000256" key="6">
    <source>
        <dbReference type="ARBA" id="ARBA00023136"/>
    </source>
</evidence>
<dbReference type="SUPFAM" id="SSF56935">
    <property type="entry name" value="Porins"/>
    <property type="match status" value="1"/>
</dbReference>
<dbReference type="SUPFAM" id="SSF49464">
    <property type="entry name" value="Carboxypeptidase regulatory domain-like"/>
    <property type="match status" value="1"/>
</dbReference>
<feature type="domain" description="TonB-dependent receptor plug" evidence="10">
    <location>
        <begin position="148"/>
        <end position="227"/>
    </location>
</feature>
<dbReference type="Gene3D" id="2.170.130.10">
    <property type="entry name" value="TonB-dependent receptor, plug domain"/>
    <property type="match status" value="1"/>
</dbReference>
<feature type="chain" id="PRO_5018032549" description="TonB-dependent receptor plug domain-containing protein" evidence="9">
    <location>
        <begin position="24"/>
        <end position="791"/>
    </location>
</feature>
<evidence type="ECO:0000256" key="8">
    <source>
        <dbReference type="PROSITE-ProRule" id="PRU01360"/>
    </source>
</evidence>
<keyword evidence="4 8" id="KW-0812">Transmembrane</keyword>
<keyword evidence="5 9" id="KW-0732">Signal</keyword>
<evidence type="ECO:0000256" key="4">
    <source>
        <dbReference type="ARBA" id="ARBA00022692"/>
    </source>
</evidence>
<dbReference type="Gene3D" id="2.60.40.1120">
    <property type="entry name" value="Carboxypeptidase-like, regulatory domain"/>
    <property type="match status" value="1"/>
</dbReference>
<dbReference type="InterPro" id="IPR037066">
    <property type="entry name" value="Plug_dom_sf"/>
</dbReference>
<keyword evidence="7 8" id="KW-0998">Cell outer membrane</keyword>
<dbReference type="GO" id="GO:0044718">
    <property type="term" value="P:siderophore transmembrane transport"/>
    <property type="evidence" value="ECO:0007669"/>
    <property type="project" value="TreeGrafter"/>
</dbReference>
<dbReference type="Gene3D" id="2.40.170.20">
    <property type="entry name" value="TonB-dependent receptor, beta-barrel domain"/>
    <property type="match status" value="1"/>
</dbReference>
<dbReference type="EMBL" id="RPDH01000002">
    <property type="protein sequence ID" value="RPE09056.1"/>
    <property type="molecule type" value="Genomic_DNA"/>
</dbReference>
<feature type="signal peptide" evidence="9">
    <location>
        <begin position="1"/>
        <end position="23"/>
    </location>
</feature>
<sequence>MKTTTKALICACLLLLSTLGAMAQQQQRFTVSGYVKDEQSGESLIGISIGKPGTTVGTVTNEYGFYSLTLPAGTHELQYSYMGYAPTRMTIDLRSNKRIDIKLAASDTKLNEVVVTGKHQEKNINTLSTSLNKLDIAEIKKLPTLMGEVDVLRTIQTLPGVNTVGEGAASFNVRGGNGDENLILLDEAPVYNSTHMLGFFSVFNPDAVKNINLLKGGFPAEYGGRTASVLDIRMKDGNNQRFGVTGGIGNIFSRLAVEGPLKKDKASFIVAARRSYMDVIMKPFLKGDMKDTKLYFYDLTAKVNFNLNKNNSLFVSTYLGRDVFGFGNQANLNWGNNTASIRWNHIFNDRLFMNLSTYYTKYDYSLEFKSKPEEEVKQRFKWTSNIINYGVKPAFTYYLNASNTLHFGLQGTYYTFKPGTGTTQEDDRHAAITVKDKHAIEGGAYLDHEWKAGDKFGVQYGVRLSGFQFRGKSTAYYYADTTPGIRKRLVSAQEFAAGKNIADYYFLEPRLSAKYSLNSTSAIKVAYSRSAQYMHQLSNTASPTPVDIWTPVTNNVKPQLTDQVTAGYFYSAPDGQFEISGEVFYKTMKDQLDYIDNADLDLNELIEADLLAAKGRAYGLELYAKKDVGKTTGWVSYTLSRSERQTPGISLNEWFLNRYDRTHNVNIVVSHEFSKRASLGANWVFASGTPATFADSRLEYQGWDIPYNTTEKRNNYRLKPFHRLDLSFTYKGKQTKRWKGEWVFSLYNVYARRNAYTVYFRQNQDDSSKKEAVRLSIIGSIIPGITYNFKF</sequence>
<dbReference type="GO" id="GO:0015344">
    <property type="term" value="F:siderophore uptake transmembrane transporter activity"/>
    <property type="evidence" value="ECO:0007669"/>
    <property type="project" value="TreeGrafter"/>
</dbReference>
<keyword evidence="3 8" id="KW-1134">Transmembrane beta strand</keyword>
<keyword evidence="2 8" id="KW-0813">Transport</keyword>
<evidence type="ECO:0000313" key="11">
    <source>
        <dbReference type="EMBL" id="RPE09056.1"/>
    </source>
</evidence>
<evidence type="ECO:0000256" key="2">
    <source>
        <dbReference type="ARBA" id="ARBA00022448"/>
    </source>
</evidence>